<organism evidence="1 2">
    <name type="scientific">Neorhodopirellula lusitana</name>
    <dbReference type="NCBI Taxonomy" id="445327"/>
    <lineage>
        <taxon>Bacteria</taxon>
        <taxon>Pseudomonadati</taxon>
        <taxon>Planctomycetota</taxon>
        <taxon>Planctomycetia</taxon>
        <taxon>Pirellulales</taxon>
        <taxon>Pirellulaceae</taxon>
        <taxon>Neorhodopirellula</taxon>
    </lineage>
</organism>
<dbReference type="EMBL" id="FXUG01000011">
    <property type="protein sequence ID" value="SMP69035.1"/>
    <property type="molecule type" value="Genomic_DNA"/>
</dbReference>
<dbReference type="PROSITE" id="PS51257">
    <property type="entry name" value="PROKAR_LIPOPROTEIN"/>
    <property type="match status" value="1"/>
</dbReference>
<sequence>MKKCLVVLMLFVGASVSGCGKPEPTVLQQDERQSLGELMASESAAAAEDEPTK</sequence>
<proteinExistence type="predicted"/>
<evidence type="ECO:0000313" key="2">
    <source>
        <dbReference type="Proteomes" id="UP001158067"/>
    </source>
</evidence>
<reference evidence="1 2" key="1">
    <citation type="submission" date="2017-05" db="EMBL/GenBank/DDBJ databases">
        <authorList>
            <person name="Varghese N."/>
            <person name="Submissions S."/>
        </authorList>
    </citation>
    <scope>NUCLEOTIDE SEQUENCE [LARGE SCALE GENOMIC DNA]</scope>
    <source>
        <strain evidence="1 2">DSM 25457</strain>
    </source>
</reference>
<keyword evidence="2" id="KW-1185">Reference proteome</keyword>
<evidence type="ECO:0000313" key="1">
    <source>
        <dbReference type="EMBL" id="SMP69035.1"/>
    </source>
</evidence>
<gene>
    <name evidence="1" type="ORF">SAMN06265222_111162</name>
</gene>
<protein>
    <recommendedName>
        <fullName evidence="3">Secreted protein</fullName>
    </recommendedName>
</protein>
<accession>A0ABY1QEC0</accession>
<name>A0ABY1QEC0_9BACT</name>
<evidence type="ECO:0008006" key="3">
    <source>
        <dbReference type="Google" id="ProtNLM"/>
    </source>
</evidence>
<comment type="caution">
    <text evidence="1">The sequence shown here is derived from an EMBL/GenBank/DDBJ whole genome shotgun (WGS) entry which is preliminary data.</text>
</comment>
<dbReference type="Proteomes" id="UP001158067">
    <property type="component" value="Unassembled WGS sequence"/>
</dbReference>
<dbReference type="RefSeq" id="WP_283434125.1">
    <property type="nucleotide sequence ID" value="NZ_FXUG01000011.1"/>
</dbReference>